<name>A0A1Z4ER38_9MYCO</name>
<evidence type="ECO:0000313" key="6">
    <source>
        <dbReference type="EMBL" id="BAX95411.1"/>
    </source>
</evidence>
<keyword evidence="3" id="KW-0902">Two-component regulatory system</keyword>
<reference evidence="7" key="1">
    <citation type="journal article" date="2017" name="Genome Announc.">
        <title>Complete Genome Sequence of Mycobacterium stephanolepidis.</title>
        <authorList>
            <person name="Fukano H."/>
            <person name="Yoshida M."/>
            <person name="Katayama Y."/>
            <person name="Omatsu T."/>
            <person name="Mizutani T."/>
            <person name="Kurata O."/>
            <person name="Wada S."/>
            <person name="Hoshino Y."/>
        </authorList>
    </citation>
    <scope>NUCLEOTIDE SEQUENCE [LARGE SCALE GENOMIC DNA]</scope>
    <source>
        <strain evidence="7">NJB0901</strain>
    </source>
</reference>
<keyword evidence="7" id="KW-1185">Reference proteome</keyword>
<keyword evidence="4" id="KW-0812">Transmembrane</keyword>
<dbReference type="KEGG" id="mste:MSTE_00061"/>
<proteinExistence type="predicted"/>
<dbReference type="InterPro" id="IPR005467">
    <property type="entry name" value="His_kinase_dom"/>
</dbReference>
<feature type="transmembrane region" description="Helical" evidence="4">
    <location>
        <begin position="20"/>
        <end position="38"/>
    </location>
</feature>
<feature type="domain" description="Histidine kinase" evidence="5">
    <location>
        <begin position="300"/>
        <end position="392"/>
    </location>
</feature>
<dbReference type="AlphaFoldDB" id="A0A1Z4ER38"/>
<protein>
    <submittedName>
        <fullName evidence="6">Putative two component sensor kinase</fullName>
    </submittedName>
</protein>
<reference evidence="6 7" key="2">
    <citation type="journal article" date="2017" name="Int. J. Syst. Evol. Microbiol.">
        <title>Mycobacterium stephanolepidis sp. nov., a rapidly growing species related to Mycobacterium chelonae, isolated from marine teleost fish, Stephanolepis cirrhifer.</title>
        <authorList>
            <person name="Fukano H."/>
            <person name="Wada S."/>
            <person name="Kurata O."/>
            <person name="Katayama K."/>
            <person name="Fujiwara N."/>
            <person name="Hoshino Y."/>
        </authorList>
    </citation>
    <scope>NUCLEOTIDE SEQUENCE [LARGE SCALE GENOMIC DNA]</scope>
    <source>
        <strain evidence="6 7">NJB0901</strain>
    </source>
</reference>
<dbReference type="Pfam" id="PF02518">
    <property type="entry name" value="HATPase_c"/>
    <property type="match status" value="1"/>
</dbReference>
<dbReference type="PANTHER" id="PTHR24421">
    <property type="entry name" value="NITRATE/NITRITE SENSOR PROTEIN NARX-RELATED"/>
    <property type="match status" value="1"/>
</dbReference>
<dbReference type="PROSITE" id="PS50109">
    <property type="entry name" value="HIS_KIN"/>
    <property type="match status" value="1"/>
</dbReference>
<sequence>MALERVAGYFTAEPMRVSAWLRLPLIVLIVLLGSNPNIEMWHVGVYYGVLAVYTVSAIVWVLIAVRGHVPMWVAPAATAVDIAAVVALCVASGYGTSELLPVFFLLPVSVAFQERPAVTAVLGTITAAGYLGVLVFYTRSGNIDGIPGDEYLTVVTLLWLAAVTAGMCFVLKRRSEHVEQLVRTREQLVLEAMRAEERHNREVAERLHDGPLQNLLAARLEIEEVLERQPDPVLVAVHASLRDTAAELRGAVSALHPQVLAELGLTAAVRELGRQYAARGTVEVSTELQEVGSPPAQPLVYRAVKELLTNAVKHGRAKNIHVELARDDDLLTLVVADDGKGFDPRDLSASVADGHIGLASLTVPINAAGGDVAITSAPGAGTRVCVTVPADMAA</sequence>
<keyword evidence="2 6" id="KW-0418">Kinase</keyword>
<evidence type="ECO:0000259" key="5">
    <source>
        <dbReference type="PROSITE" id="PS50109"/>
    </source>
</evidence>
<dbReference type="Gene3D" id="3.30.565.10">
    <property type="entry name" value="Histidine kinase-like ATPase, C-terminal domain"/>
    <property type="match status" value="1"/>
</dbReference>
<dbReference type="InterPro" id="IPR036890">
    <property type="entry name" value="HATPase_C_sf"/>
</dbReference>
<evidence type="ECO:0000313" key="7">
    <source>
        <dbReference type="Proteomes" id="UP000217954"/>
    </source>
</evidence>
<evidence type="ECO:0000256" key="4">
    <source>
        <dbReference type="SAM" id="Phobius"/>
    </source>
</evidence>
<dbReference type="SUPFAM" id="SSF55874">
    <property type="entry name" value="ATPase domain of HSP90 chaperone/DNA topoisomerase II/histidine kinase"/>
    <property type="match status" value="1"/>
</dbReference>
<dbReference type="InterPro" id="IPR003594">
    <property type="entry name" value="HATPase_dom"/>
</dbReference>
<dbReference type="Proteomes" id="UP000217954">
    <property type="component" value="Chromosome"/>
</dbReference>
<evidence type="ECO:0000256" key="3">
    <source>
        <dbReference type="ARBA" id="ARBA00023012"/>
    </source>
</evidence>
<keyword evidence="1" id="KW-0808">Transferase</keyword>
<feature type="transmembrane region" description="Helical" evidence="4">
    <location>
        <begin position="83"/>
        <end position="106"/>
    </location>
</feature>
<feature type="transmembrane region" description="Helical" evidence="4">
    <location>
        <begin position="45"/>
        <end position="63"/>
    </location>
</feature>
<feature type="transmembrane region" description="Helical" evidence="4">
    <location>
        <begin position="118"/>
        <end position="139"/>
    </location>
</feature>
<dbReference type="GO" id="GO:0016301">
    <property type="term" value="F:kinase activity"/>
    <property type="evidence" value="ECO:0007669"/>
    <property type="project" value="UniProtKB-KW"/>
</dbReference>
<evidence type="ECO:0000256" key="2">
    <source>
        <dbReference type="ARBA" id="ARBA00022777"/>
    </source>
</evidence>
<gene>
    <name evidence="6" type="ORF">MSTE_00061</name>
</gene>
<feature type="transmembrane region" description="Helical" evidence="4">
    <location>
        <begin position="151"/>
        <end position="171"/>
    </location>
</feature>
<dbReference type="EMBL" id="AP018165">
    <property type="protein sequence ID" value="BAX95411.1"/>
    <property type="molecule type" value="Genomic_DNA"/>
</dbReference>
<organism evidence="6 7">
    <name type="scientific">[Mycobacterium] stephanolepidis</name>
    <dbReference type="NCBI Taxonomy" id="1520670"/>
    <lineage>
        <taxon>Bacteria</taxon>
        <taxon>Bacillati</taxon>
        <taxon>Actinomycetota</taxon>
        <taxon>Actinomycetes</taxon>
        <taxon>Mycobacteriales</taxon>
        <taxon>Mycobacteriaceae</taxon>
        <taxon>Mycobacteroides</taxon>
    </lineage>
</organism>
<dbReference type="SMART" id="SM00387">
    <property type="entry name" value="HATPase_c"/>
    <property type="match status" value="1"/>
</dbReference>
<dbReference type="InterPro" id="IPR050482">
    <property type="entry name" value="Sensor_HK_TwoCompSys"/>
</dbReference>
<keyword evidence="4" id="KW-1133">Transmembrane helix</keyword>
<keyword evidence="4" id="KW-0472">Membrane</keyword>
<accession>A0A1Z4ER38</accession>
<dbReference type="GO" id="GO:0000160">
    <property type="term" value="P:phosphorelay signal transduction system"/>
    <property type="evidence" value="ECO:0007669"/>
    <property type="project" value="UniProtKB-KW"/>
</dbReference>
<evidence type="ECO:0000256" key="1">
    <source>
        <dbReference type="ARBA" id="ARBA00022679"/>
    </source>
</evidence>
<dbReference type="CDD" id="cd16917">
    <property type="entry name" value="HATPase_UhpB-NarQ-NarX-like"/>
    <property type="match status" value="1"/>
</dbReference>